<gene>
    <name evidence="2" type="ORF">HFP15_22880</name>
</gene>
<dbReference type="EMBL" id="JAAXLS010000017">
    <property type="protein sequence ID" value="NKQ55726.1"/>
    <property type="molecule type" value="Genomic_DNA"/>
</dbReference>
<feature type="compositionally biased region" description="Basic and acidic residues" evidence="1">
    <location>
        <begin position="62"/>
        <end position="73"/>
    </location>
</feature>
<evidence type="ECO:0000313" key="3">
    <source>
        <dbReference type="Proteomes" id="UP000715441"/>
    </source>
</evidence>
<dbReference type="Proteomes" id="UP000715441">
    <property type="component" value="Unassembled WGS sequence"/>
</dbReference>
<name>A0ABX1JBD3_9PSEU</name>
<comment type="caution">
    <text evidence="2">The sequence shown here is derived from an EMBL/GenBank/DDBJ whole genome shotgun (WGS) entry which is preliminary data.</text>
</comment>
<feature type="compositionally biased region" description="Polar residues" evidence="1">
    <location>
        <begin position="51"/>
        <end position="61"/>
    </location>
</feature>
<sequence length="88" mass="9068">MMGRAFPAPTGEQCRGVTAHGRGGVASHVRLGESTGADCGVTSRAGRAETSRASGGVTSQGRRAETSRAGDAERWSARRVVIRAGVTR</sequence>
<feature type="region of interest" description="Disordered" evidence="1">
    <location>
        <begin position="25"/>
        <end position="73"/>
    </location>
</feature>
<accession>A0ABX1JBD3</accession>
<proteinExistence type="predicted"/>
<reference evidence="2 3" key="1">
    <citation type="submission" date="2020-04" db="EMBL/GenBank/DDBJ databases">
        <title>Novel species.</title>
        <authorList>
            <person name="Teo W.F.A."/>
            <person name="Lipun K."/>
            <person name="Srisuk N."/>
            <person name="Duangmal K."/>
        </authorList>
    </citation>
    <scope>NUCLEOTIDE SEQUENCE [LARGE SCALE GENOMIC DNA]</scope>
    <source>
        <strain evidence="2 3">K13G38</strain>
    </source>
</reference>
<dbReference type="RefSeq" id="WP_168518775.1">
    <property type="nucleotide sequence ID" value="NZ_JAAXLS010000017.1"/>
</dbReference>
<evidence type="ECO:0000256" key="1">
    <source>
        <dbReference type="SAM" id="MobiDB-lite"/>
    </source>
</evidence>
<evidence type="ECO:0000313" key="2">
    <source>
        <dbReference type="EMBL" id="NKQ55726.1"/>
    </source>
</evidence>
<protein>
    <submittedName>
        <fullName evidence="2">Uncharacterized protein</fullName>
    </submittedName>
</protein>
<organism evidence="2 3">
    <name type="scientific">Amycolatopsis acididurans</name>
    <dbReference type="NCBI Taxonomy" id="2724524"/>
    <lineage>
        <taxon>Bacteria</taxon>
        <taxon>Bacillati</taxon>
        <taxon>Actinomycetota</taxon>
        <taxon>Actinomycetes</taxon>
        <taxon>Pseudonocardiales</taxon>
        <taxon>Pseudonocardiaceae</taxon>
        <taxon>Amycolatopsis</taxon>
    </lineage>
</organism>
<keyword evidence="3" id="KW-1185">Reference proteome</keyword>